<reference evidence="2" key="1">
    <citation type="submission" date="2018-05" db="EMBL/GenBank/DDBJ databases">
        <title>Draft genome of Mucuna pruriens seed.</title>
        <authorList>
            <person name="Nnadi N.E."/>
            <person name="Vos R."/>
            <person name="Hasami M.H."/>
            <person name="Devisetty U.K."/>
            <person name="Aguiy J.C."/>
        </authorList>
    </citation>
    <scope>NUCLEOTIDE SEQUENCE [LARGE SCALE GENOMIC DNA]</scope>
    <source>
        <strain evidence="2">JCA_2017</strain>
    </source>
</reference>
<evidence type="ECO:0000313" key="2">
    <source>
        <dbReference type="EMBL" id="RDX78525.1"/>
    </source>
</evidence>
<dbReference type="PANTHER" id="PTHR33067:SF15">
    <property type="entry name" value="RNA-DIRECTED DNA POLYMERASE"/>
    <property type="match status" value="1"/>
</dbReference>
<evidence type="ECO:0000256" key="1">
    <source>
        <dbReference type="SAM" id="MobiDB-lite"/>
    </source>
</evidence>
<proteinExistence type="predicted"/>
<protein>
    <submittedName>
        <fullName evidence="2">Uncharacterized protein</fullName>
    </submittedName>
</protein>
<dbReference type="InterPro" id="IPR021109">
    <property type="entry name" value="Peptidase_aspartic_dom_sf"/>
</dbReference>
<accession>A0A371FJM9</accession>
<evidence type="ECO:0000313" key="3">
    <source>
        <dbReference type="Proteomes" id="UP000257109"/>
    </source>
</evidence>
<organism evidence="2 3">
    <name type="scientific">Mucuna pruriens</name>
    <name type="common">Velvet bean</name>
    <name type="synonym">Dolichos pruriens</name>
    <dbReference type="NCBI Taxonomy" id="157652"/>
    <lineage>
        <taxon>Eukaryota</taxon>
        <taxon>Viridiplantae</taxon>
        <taxon>Streptophyta</taxon>
        <taxon>Embryophyta</taxon>
        <taxon>Tracheophyta</taxon>
        <taxon>Spermatophyta</taxon>
        <taxon>Magnoliopsida</taxon>
        <taxon>eudicotyledons</taxon>
        <taxon>Gunneridae</taxon>
        <taxon>Pentapetalae</taxon>
        <taxon>rosids</taxon>
        <taxon>fabids</taxon>
        <taxon>Fabales</taxon>
        <taxon>Fabaceae</taxon>
        <taxon>Papilionoideae</taxon>
        <taxon>50 kb inversion clade</taxon>
        <taxon>NPAAA clade</taxon>
        <taxon>indigoferoid/millettioid clade</taxon>
        <taxon>Phaseoleae</taxon>
        <taxon>Mucuna</taxon>
    </lineage>
</organism>
<keyword evidence="3" id="KW-1185">Reference proteome</keyword>
<dbReference type="CDD" id="cd00303">
    <property type="entry name" value="retropepsin_like"/>
    <property type="match status" value="1"/>
</dbReference>
<dbReference type="EMBL" id="QJKJ01008842">
    <property type="protein sequence ID" value="RDX78525.1"/>
    <property type="molecule type" value="Genomic_DNA"/>
</dbReference>
<name>A0A371FJM9_MUCPR</name>
<feature type="region of interest" description="Disordered" evidence="1">
    <location>
        <begin position="276"/>
        <end position="312"/>
    </location>
</feature>
<sequence>MFQRVVINILLLDIPKYAKFLKELCMHKRKKMKGGVKMGGVVSALIKNEEVPTGSQQALPKKCRDPRIFSVPCTIGNCTFSYAMLDLGASIDVMPSSIYKSLNFGDLDPTGMIIQLANRSDVQPSGILEDVLVQVNELIFLVDFFVLDMKDETSRKGSTLILGQPFFMIAQTKINVNARTLSMEFDDNLVQFNIFEVMKHPIEDHSLFGIDVINELVEEYRKLGAGSVEISNFVELPYVTDCFDSVTNVSDFVNMPNMLGISDSMDNIADLADLQPEAESDSKQSISHPDKVGQPNLISANKLSPPHSPPIELKPLPDHLKYAYLDDHQHIPVIIANNLH</sequence>
<comment type="caution">
    <text evidence="2">The sequence shown here is derived from an EMBL/GenBank/DDBJ whole genome shotgun (WGS) entry which is preliminary data.</text>
</comment>
<gene>
    <name evidence="2" type="ORF">CR513_41187</name>
</gene>
<dbReference type="Gene3D" id="2.40.70.10">
    <property type="entry name" value="Acid Proteases"/>
    <property type="match status" value="1"/>
</dbReference>
<dbReference type="AlphaFoldDB" id="A0A371FJM9"/>
<dbReference type="Proteomes" id="UP000257109">
    <property type="component" value="Unassembled WGS sequence"/>
</dbReference>
<feature type="non-terminal residue" evidence="2">
    <location>
        <position position="1"/>
    </location>
</feature>
<dbReference type="PANTHER" id="PTHR33067">
    <property type="entry name" value="RNA-DIRECTED DNA POLYMERASE-RELATED"/>
    <property type="match status" value="1"/>
</dbReference>
<dbReference type="OrthoDB" id="778454at2759"/>